<accession>A0ABQ9WSJ7</accession>
<gene>
    <name evidence="2" type="ORF">BLNAU_22794</name>
</gene>
<feature type="region of interest" description="Disordered" evidence="1">
    <location>
        <begin position="494"/>
        <end position="601"/>
    </location>
</feature>
<reference evidence="2 3" key="1">
    <citation type="journal article" date="2022" name="bioRxiv">
        <title>Genomics of Preaxostyla Flagellates Illuminates Evolutionary Transitions and the Path Towards Mitochondrial Loss.</title>
        <authorList>
            <person name="Novak L.V.F."/>
            <person name="Treitli S.C."/>
            <person name="Pyrih J."/>
            <person name="Halakuc P."/>
            <person name="Pipaliya S.V."/>
            <person name="Vacek V."/>
            <person name="Brzon O."/>
            <person name="Soukal P."/>
            <person name="Eme L."/>
            <person name="Dacks J.B."/>
            <person name="Karnkowska A."/>
            <person name="Elias M."/>
            <person name="Hampl V."/>
        </authorList>
    </citation>
    <scope>NUCLEOTIDE SEQUENCE [LARGE SCALE GENOMIC DNA]</scope>
    <source>
        <strain evidence="2">NAU3</strain>
        <tissue evidence="2">Gut</tissue>
    </source>
</reference>
<keyword evidence="3" id="KW-1185">Reference proteome</keyword>
<dbReference type="Proteomes" id="UP001281761">
    <property type="component" value="Unassembled WGS sequence"/>
</dbReference>
<evidence type="ECO:0000256" key="1">
    <source>
        <dbReference type="SAM" id="MobiDB-lite"/>
    </source>
</evidence>
<sequence length="825" mass="92446">MITPRPEVKLLGSLITQSQESRDHFFQERISKIQNTLPLLKELSHQAHILLLRQCLLAKPAYLLSTMLISPQTLEEADTIINTHLASTFGTPEQHQFLFNAPLKEGGCGIPTPLITFGTDEERDKMQVQTARFSPTEWVQSQTLQFTEEETTAGKKGQSDLRSILSRRSMSDAITNLSKRNQDKYVVLSTATVQKWKTSLPSNRMFKFNNFSFQVALNNALLQPPLSWNAVFHKHRQLSLQTNTIICPLCKETMREEHAQCCARTSAIRTKRHNAIKLLLERACREVPGIQVEREVSLGQDNCSTTFHHTRADLALTITTSISNHRFISKTTEKTNGGTGVISFGLDLVIVQDFSSRTQTEIINPQKRVEEGENRKKNKYNKTNQESTIIGIGFSDNGHIGPNASSFLDFLKELARAAHVTNPVPSFLASTSAMLEHTRAFAEEAYLDLLQRLEEAENDRTEKTMVRDISEETHEMLAQLSPDSIPTSSIFITTSRLRPPTPNRDHSQPLFDNPPRQPTTANPNSLPSQAPSAQSSSQHPTHSPSNPHTNWKPDQEHVLDKTNKQPPRRTPTRPRARPGQKQTNNLLDALPVFPPNELPSPTPFISTPNSFTNSFTIQFTHKLEARPRARPGQKQTNNLLDALPVFPPNELPSPTPFISTPNSFTNSFTIQSTHKLEARPRARPGQNQTNNLLDALPVFPPNELPSPTPFISTPNSFTNSFTIQFTHKLEARPRARPGQKQTNNLLDALPVFPPNELPSPTPFISTPNSFTNSFTIQFTHKLEARPRARPGQNQTNNLLDALPVLPPNELPSPTPFISTLNSFTI</sequence>
<comment type="caution">
    <text evidence="2">The sequence shown here is derived from an EMBL/GenBank/DDBJ whole genome shotgun (WGS) entry which is preliminary data.</text>
</comment>
<organism evidence="2 3">
    <name type="scientific">Blattamonas nauphoetae</name>
    <dbReference type="NCBI Taxonomy" id="2049346"/>
    <lineage>
        <taxon>Eukaryota</taxon>
        <taxon>Metamonada</taxon>
        <taxon>Preaxostyla</taxon>
        <taxon>Oxymonadida</taxon>
        <taxon>Blattamonas</taxon>
    </lineage>
</organism>
<feature type="compositionally biased region" description="Low complexity" evidence="1">
    <location>
        <begin position="521"/>
        <end position="548"/>
    </location>
</feature>
<feature type="compositionally biased region" description="Basic and acidic residues" evidence="1">
    <location>
        <begin position="551"/>
        <end position="563"/>
    </location>
</feature>
<feature type="compositionally biased region" description="Pro residues" evidence="1">
    <location>
        <begin position="592"/>
        <end position="601"/>
    </location>
</feature>
<evidence type="ECO:0000313" key="2">
    <source>
        <dbReference type="EMBL" id="KAK2942303.1"/>
    </source>
</evidence>
<evidence type="ECO:0000313" key="3">
    <source>
        <dbReference type="Proteomes" id="UP001281761"/>
    </source>
</evidence>
<feature type="compositionally biased region" description="Basic residues" evidence="1">
    <location>
        <begin position="566"/>
        <end position="578"/>
    </location>
</feature>
<protein>
    <submittedName>
        <fullName evidence="2">Uncharacterized protein</fullName>
    </submittedName>
</protein>
<dbReference type="EMBL" id="JARBJD010000419">
    <property type="protein sequence ID" value="KAK2942303.1"/>
    <property type="molecule type" value="Genomic_DNA"/>
</dbReference>
<proteinExistence type="predicted"/>
<name>A0ABQ9WSJ7_9EUKA</name>